<organism evidence="4 5">
    <name type="scientific">Arenimonas maotaiensis</name>
    <dbReference type="NCBI Taxonomy" id="1446479"/>
    <lineage>
        <taxon>Bacteria</taxon>
        <taxon>Pseudomonadati</taxon>
        <taxon>Pseudomonadota</taxon>
        <taxon>Gammaproteobacteria</taxon>
        <taxon>Lysobacterales</taxon>
        <taxon>Lysobacteraceae</taxon>
        <taxon>Arenimonas</taxon>
    </lineage>
</organism>
<evidence type="ECO:0000256" key="1">
    <source>
        <dbReference type="ARBA" id="ARBA00001946"/>
    </source>
</evidence>
<evidence type="ECO:0000259" key="3">
    <source>
        <dbReference type="PROSITE" id="PS50887"/>
    </source>
</evidence>
<feature type="transmembrane region" description="Helical" evidence="2">
    <location>
        <begin position="113"/>
        <end position="135"/>
    </location>
</feature>
<dbReference type="Gene3D" id="3.30.70.270">
    <property type="match status" value="1"/>
</dbReference>
<feature type="transmembrane region" description="Helical" evidence="2">
    <location>
        <begin position="185"/>
        <end position="205"/>
    </location>
</feature>
<comment type="cofactor">
    <cofactor evidence="1">
        <name>Mg(2+)</name>
        <dbReference type="ChEBI" id="CHEBI:18420"/>
    </cofactor>
</comment>
<keyword evidence="2" id="KW-0472">Membrane</keyword>
<dbReference type="FunFam" id="3.30.70.270:FF:000001">
    <property type="entry name" value="Diguanylate cyclase domain protein"/>
    <property type="match status" value="1"/>
</dbReference>
<dbReference type="GO" id="GO:0003824">
    <property type="term" value="F:catalytic activity"/>
    <property type="evidence" value="ECO:0007669"/>
    <property type="project" value="UniProtKB-ARBA"/>
</dbReference>
<dbReference type="InterPro" id="IPR052163">
    <property type="entry name" value="DGC-Regulatory_Protein"/>
</dbReference>
<evidence type="ECO:0000313" key="5">
    <source>
        <dbReference type="Proteomes" id="UP000632858"/>
    </source>
</evidence>
<reference evidence="4" key="1">
    <citation type="journal article" date="2014" name="Int. J. Syst. Evol. Microbiol.">
        <title>Complete genome sequence of Corynebacterium casei LMG S-19264T (=DSM 44701T), isolated from a smear-ripened cheese.</title>
        <authorList>
            <consortium name="US DOE Joint Genome Institute (JGI-PGF)"/>
            <person name="Walter F."/>
            <person name="Albersmeier A."/>
            <person name="Kalinowski J."/>
            <person name="Ruckert C."/>
        </authorList>
    </citation>
    <scope>NUCLEOTIDE SEQUENCE</scope>
    <source>
        <strain evidence="4">CGMCC 1.12726</strain>
    </source>
</reference>
<keyword evidence="2" id="KW-1133">Transmembrane helix</keyword>
<proteinExistence type="predicted"/>
<name>A0A917CQQ3_9GAMM</name>
<gene>
    <name evidence="4" type="ORF">GCM10010960_13940</name>
</gene>
<evidence type="ECO:0000256" key="2">
    <source>
        <dbReference type="SAM" id="Phobius"/>
    </source>
</evidence>
<dbReference type="SMART" id="SM00267">
    <property type="entry name" value="GGDEF"/>
    <property type="match status" value="1"/>
</dbReference>
<dbReference type="AlphaFoldDB" id="A0A917CQQ3"/>
<dbReference type="CDD" id="cd01949">
    <property type="entry name" value="GGDEF"/>
    <property type="match status" value="1"/>
</dbReference>
<dbReference type="PANTHER" id="PTHR46663:SF2">
    <property type="entry name" value="GGDEF DOMAIN-CONTAINING PROTEIN"/>
    <property type="match status" value="1"/>
</dbReference>
<comment type="caution">
    <text evidence="4">The sequence shown here is derived from an EMBL/GenBank/DDBJ whole genome shotgun (WGS) entry which is preliminary data.</text>
</comment>
<dbReference type="Pfam" id="PF00990">
    <property type="entry name" value="GGDEF"/>
    <property type="match status" value="1"/>
</dbReference>
<evidence type="ECO:0000313" key="4">
    <source>
        <dbReference type="EMBL" id="GGF93276.1"/>
    </source>
</evidence>
<feature type="transmembrane region" description="Helical" evidence="2">
    <location>
        <begin position="89"/>
        <end position="107"/>
    </location>
</feature>
<dbReference type="InterPro" id="IPR000160">
    <property type="entry name" value="GGDEF_dom"/>
</dbReference>
<dbReference type="EMBL" id="BMFO01000002">
    <property type="protein sequence ID" value="GGF93276.1"/>
    <property type="molecule type" value="Genomic_DNA"/>
</dbReference>
<dbReference type="InterPro" id="IPR043128">
    <property type="entry name" value="Rev_trsase/Diguanyl_cyclase"/>
</dbReference>
<keyword evidence="2" id="KW-0812">Transmembrane</keyword>
<feature type="transmembrane region" description="Helical" evidence="2">
    <location>
        <begin position="147"/>
        <end position="165"/>
    </location>
</feature>
<dbReference type="Proteomes" id="UP000632858">
    <property type="component" value="Unassembled WGS sequence"/>
</dbReference>
<sequence>MTAHVPTLALSFLLISLTLAAVLLFAAHHQAAGIRLWAVALAAYALSLIIGGIGGPESLAVRIYAANMLLSGSYALLGQGLMQFHANPARRWLVWLPVALAGVVFALTADNFALRVVLGSLLLIGQILLALHLLNAKQTGDVGRGRPLIATGLLALVAIILWRMWEVANQAGHPELSGPAALTEAIHLGGAMVTVILITVGLLIMNNERARSTLRHLALHDALTDLPNRSVFDSHLAAELATAKRNKEGFGLLFLDLDGFKEVNDRYGHGFGDAVLKQVAGRLRTALRQSDLIARIGGDEFVVLRRRVSLRDDAERVAGKIHAALETPFELDTHRIACGASIGIALYPQHGEDAVALVAHADQAMYRAKSRGLGRTEVFHAPRAEQAAGNGL</sequence>
<dbReference type="SUPFAM" id="SSF55073">
    <property type="entry name" value="Nucleotide cyclase"/>
    <property type="match status" value="1"/>
</dbReference>
<feature type="transmembrane region" description="Helical" evidence="2">
    <location>
        <begin position="6"/>
        <end position="27"/>
    </location>
</feature>
<reference evidence="4" key="2">
    <citation type="submission" date="2020-09" db="EMBL/GenBank/DDBJ databases">
        <authorList>
            <person name="Sun Q."/>
            <person name="Zhou Y."/>
        </authorList>
    </citation>
    <scope>NUCLEOTIDE SEQUENCE</scope>
    <source>
        <strain evidence="4">CGMCC 1.12726</strain>
    </source>
</reference>
<protein>
    <recommendedName>
        <fullName evidence="3">GGDEF domain-containing protein</fullName>
    </recommendedName>
</protein>
<dbReference type="InterPro" id="IPR029787">
    <property type="entry name" value="Nucleotide_cyclase"/>
</dbReference>
<dbReference type="RefSeq" id="WP_188449237.1">
    <property type="nucleotide sequence ID" value="NZ_BMFO01000002.1"/>
</dbReference>
<keyword evidence="5" id="KW-1185">Reference proteome</keyword>
<dbReference type="PROSITE" id="PS50887">
    <property type="entry name" value="GGDEF"/>
    <property type="match status" value="1"/>
</dbReference>
<feature type="transmembrane region" description="Helical" evidence="2">
    <location>
        <begin position="34"/>
        <end position="53"/>
    </location>
</feature>
<dbReference type="NCBIfam" id="TIGR00254">
    <property type="entry name" value="GGDEF"/>
    <property type="match status" value="1"/>
</dbReference>
<feature type="transmembrane region" description="Helical" evidence="2">
    <location>
        <begin position="59"/>
        <end position="77"/>
    </location>
</feature>
<feature type="domain" description="GGDEF" evidence="3">
    <location>
        <begin position="248"/>
        <end position="381"/>
    </location>
</feature>
<dbReference type="PANTHER" id="PTHR46663">
    <property type="entry name" value="DIGUANYLATE CYCLASE DGCT-RELATED"/>
    <property type="match status" value="1"/>
</dbReference>
<accession>A0A917CQQ3</accession>